<dbReference type="AlphaFoldDB" id="A0A834I1F1"/>
<dbReference type="InterPro" id="IPR051400">
    <property type="entry name" value="HAD-like_hydrolase"/>
</dbReference>
<dbReference type="InterPro" id="IPR023214">
    <property type="entry name" value="HAD_sf"/>
</dbReference>
<proteinExistence type="predicted"/>
<dbReference type="NCBIfam" id="TIGR01549">
    <property type="entry name" value="HAD-SF-IA-v1"/>
    <property type="match status" value="1"/>
</dbReference>
<keyword evidence="2" id="KW-0378">Hydrolase</keyword>
<comment type="caution">
    <text evidence="4">The sequence shown here is derived from an EMBL/GenBank/DDBJ whole genome shotgun (WGS) entry which is preliminary data.</text>
</comment>
<dbReference type="PANTHER" id="PTHR46470">
    <property type="entry name" value="N-ACYLNEURAMINATE-9-PHOSPHATASE"/>
    <property type="match status" value="1"/>
</dbReference>
<comment type="cofactor">
    <cofactor evidence="1">
        <name>Mg(2+)</name>
        <dbReference type="ChEBI" id="CHEBI:18420"/>
    </cofactor>
</comment>
<evidence type="ECO:0000313" key="5">
    <source>
        <dbReference type="Proteomes" id="UP000625711"/>
    </source>
</evidence>
<dbReference type="GO" id="GO:0050124">
    <property type="term" value="F:N-acylneuraminate-9-phosphatase activity"/>
    <property type="evidence" value="ECO:0007669"/>
    <property type="project" value="TreeGrafter"/>
</dbReference>
<keyword evidence="5" id="KW-1185">Reference proteome</keyword>
<evidence type="ECO:0000256" key="2">
    <source>
        <dbReference type="ARBA" id="ARBA00022801"/>
    </source>
</evidence>
<dbReference type="Proteomes" id="UP000625711">
    <property type="component" value="Unassembled WGS sequence"/>
</dbReference>
<evidence type="ECO:0000256" key="1">
    <source>
        <dbReference type="ARBA" id="ARBA00001946"/>
    </source>
</evidence>
<dbReference type="InterPro" id="IPR006439">
    <property type="entry name" value="HAD-SF_hydro_IA"/>
</dbReference>
<evidence type="ECO:0008006" key="6">
    <source>
        <dbReference type="Google" id="ProtNLM"/>
    </source>
</evidence>
<dbReference type="SUPFAM" id="SSF56784">
    <property type="entry name" value="HAD-like"/>
    <property type="match status" value="1"/>
</dbReference>
<protein>
    <recommendedName>
        <fullName evidence="6">N-acylneuraminate-9-phosphatase</fullName>
    </recommendedName>
</protein>
<gene>
    <name evidence="4" type="ORF">GWI33_021360</name>
</gene>
<accession>A0A834I1F1</accession>
<dbReference type="InterPro" id="IPR036412">
    <property type="entry name" value="HAD-like_sf"/>
</dbReference>
<evidence type="ECO:0000313" key="4">
    <source>
        <dbReference type="EMBL" id="KAF7265167.1"/>
    </source>
</evidence>
<dbReference type="OrthoDB" id="1694274at2759"/>
<dbReference type="Pfam" id="PF00702">
    <property type="entry name" value="Hydrolase"/>
    <property type="match status" value="1"/>
</dbReference>
<evidence type="ECO:0000256" key="3">
    <source>
        <dbReference type="ARBA" id="ARBA00022842"/>
    </source>
</evidence>
<sequence length="148" mass="16946">MNLLKNLRKKYQIGLITNGTSSAQWEKIDKLNIKNLFDTILVSGDLYYEKPDKRIFWRACEELNVHPKHCLMVGDKLETDILGGLEAKLGATIWLPLQTSGSNKTTSDPVPDYVIDDVMDLHWLINDDKRNNRFYPEEDCCSNGSDGR</sequence>
<reference evidence="4" key="1">
    <citation type="submission" date="2020-08" db="EMBL/GenBank/DDBJ databases">
        <title>Genome sequencing and assembly of the red palm weevil Rhynchophorus ferrugineus.</title>
        <authorList>
            <person name="Dias G.B."/>
            <person name="Bergman C.M."/>
            <person name="Manee M."/>
        </authorList>
    </citation>
    <scope>NUCLEOTIDE SEQUENCE</scope>
    <source>
        <strain evidence="4">AA-2017</strain>
        <tissue evidence="4">Whole larva</tissue>
    </source>
</reference>
<dbReference type="EMBL" id="JAACXV010014640">
    <property type="protein sequence ID" value="KAF7265167.1"/>
    <property type="molecule type" value="Genomic_DNA"/>
</dbReference>
<keyword evidence="3" id="KW-0460">Magnesium</keyword>
<name>A0A834I1F1_RHYFE</name>
<organism evidence="4 5">
    <name type="scientific">Rhynchophorus ferrugineus</name>
    <name type="common">Red palm weevil</name>
    <name type="synonym">Curculio ferrugineus</name>
    <dbReference type="NCBI Taxonomy" id="354439"/>
    <lineage>
        <taxon>Eukaryota</taxon>
        <taxon>Metazoa</taxon>
        <taxon>Ecdysozoa</taxon>
        <taxon>Arthropoda</taxon>
        <taxon>Hexapoda</taxon>
        <taxon>Insecta</taxon>
        <taxon>Pterygota</taxon>
        <taxon>Neoptera</taxon>
        <taxon>Endopterygota</taxon>
        <taxon>Coleoptera</taxon>
        <taxon>Polyphaga</taxon>
        <taxon>Cucujiformia</taxon>
        <taxon>Curculionidae</taxon>
        <taxon>Dryophthorinae</taxon>
        <taxon>Rhynchophorus</taxon>
    </lineage>
</organism>
<dbReference type="PANTHER" id="PTHR46470:SF3">
    <property type="entry name" value="N-ACYLNEURAMINATE-9-PHOSPHATASE"/>
    <property type="match status" value="1"/>
</dbReference>
<dbReference type="Gene3D" id="3.40.50.1000">
    <property type="entry name" value="HAD superfamily/HAD-like"/>
    <property type="match status" value="1"/>
</dbReference>
<dbReference type="GO" id="GO:0046380">
    <property type="term" value="P:N-acetylneuraminate biosynthetic process"/>
    <property type="evidence" value="ECO:0007669"/>
    <property type="project" value="TreeGrafter"/>
</dbReference>